<evidence type="ECO:0000259" key="1">
    <source>
        <dbReference type="Pfam" id="PF18754"/>
    </source>
</evidence>
<reference evidence="2 3" key="1">
    <citation type="journal article" date="2023" name="Int. J. Syst. Evol. Microbiol.">
        <title>Streptococcus sciuri sp. nov., Staphylococcus marylandisciuri sp. nov. and Staphylococcus americanisciuri sp. nov., isolated from faeces of eastern grey squirrel (Sciurus carolinensis).</title>
        <authorList>
            <person name="Volokhov D.V."/>
            <person name="Zagorodnyaya T.A."/>
            <person name="Furtak V.A."/>
            <person name="Nattanmai G."/>
            <person name="Randall L."/>
            <person name="Jose S."/>
            <person name="Gao Y."/>
            <person name="Eisenberg T."/>
            <person name="Delmonte P."/>
            <person name="Blom J."/>
            <person name="Mitchell K.K."/>
        </authorList>
    </citation>
    <scope>NUCLEOTIDE SEQUENCE [LARGE SCALE GENOMIC DNA]</scope>
    <source>
        <strain evidence="2 3">SQ9-PEA</strain>
    </source>
</reference>
<keyword evidence="3" id="KW-1185">Reference proteome</keyword>
<evidence type="ECO:0000313" key="3">
    <source>
        <dbReference type="Proteomes" id="UP001206548"/>
    </source>
</evidence>
<feature type="domain" description="Nucleotide modification associated" evidence="1">
    <location>
        <begin position="2"/>
        <end position="236"/>
    </location>
</feature>
<dbReference type="Proteomes" id="UP001206548">
    <property type="component" value="Unassembled WGS sequence"/>
</dbReference>
<evidence type="ECO:0000313" key="2">
    <source>
        <dbReference type="EMBL" id="MCS4487988.1"/>
    </source>
</evidence>
<dbReference type="EMBL" id="JANUXX010000002">
    <property type="protein sequence ID" value="MCS4487988.1"/>
    <property type="molecule type" value="Genomic_DNA"/>
</dbReference>
<dbReference type="Pfam" id="PF18754">
    <property type="entry name" value="Nmad3"/>
    <property type="match status" value="1"/>
</dbReference>
<name>A0ABT2F686_9STRE</name>
<protein>
    <recommendedName>
        <fullName evidence="1">Nucleotide modification associated domain-containing protein</fullName>
    </recommendedName>
</protein>
<comment type="caution">
    <text evidence="2">The sequence shown here is derived from an EMBL/GenBank/DDBJ whole genome shotgun (WGS) entry which is preliminary data.</text>
</comment>
<dbReference type="InterPro" id="IPR041135">
    <property type="entry name" value="Nmad3"/>
</dbReference>
<sequence length="268" mass="30374">MKIILSRKGFDSSNGGIPSPILPDGTLLSLPIPAKIDQLSFDDLHYNGVSYAEILRQLRGRDCKEHHFNCHLDPDIRKHVRSKPVENWQAGFGQINAAQGLLRNQGVGVGDLFLFFGWFRQTEGNLSAGTLRYRTDAPDLNIIYGYLQVGELVHQKERLQNQYPFHPHSLEERANKPSNILYLSQEKLSFAEDKEGYGVFNYAENRVLTKEGKSRSIWKEIPALFPENLCGNHKNSAKNGGISYAGIWQEKVLQENSLSESWAQSLFE</sequence>
<organism evidence="2 3">
    <name type="scientific">Streptococcus sciuri</name>
    <dbReference type="NCBI Taxonomy" id="2973939"/>
    <lineage>
        <taxon>Bacteria</taxon>
        <taxon>Bacillati</taxon>
        <taxon>Bacillota</taxon>
        <taxon>Bacilli</taxon>
        <taxon>Lactobacillales</taxon>
        <taxon>Streptococcaceae</taxon>
        <taxon>Streptococcus</taxon>
    </lineage>
</organism>
<gene>
    <name evidence="2" type="ORF">NXS10_03275</name>
</gene>
<proteinExistence type="predicted"/>
<accession>A0ABT2F686</accession>
<dbReference type="RefSeq" id="WP_259137605.1">
    <property type="nucleotide sequence ID" value="NZ_JANUXX010000002.1"/>
</dbReference>